<organism evidence="1 2">
    <name type="scientific">Ensete ventricosum</name>
    <name type="common">Abyssinian banana</name>
    <name type="synonym">Musa ensete</name>
    <dbReference type="NCBI Taxonomy" id="4639"/>
    <lineage>
        <taxon>Eukaryota</taxon>
        <taxon>Viridiplantae</taxon>
        <taxon>Streptophyta</taxon>
        <taxon>Embryophyta</taxon>
        <taxon>Tracheophyta</taxon>
        <taxon>Spermatophyta</taxon>
        <taxon>Magnoliopsida</taxon>
        <taxon>Liliopsida</taxon>
        <taxon>Zingiberales</taxon>
        <taxon>Musaceae</taxon>
        <taxon>Ensete</taxon>
    </lineage>
</organism>
<protein>
    <submittedName>
        <fullName evidence="1">Uncharacterized protein</fullName>
    </submittedName>
</protein>
<reference evidence="1 2" key="1">
    <citation type="journal article" date="2014" name="Agronomy (Basel)">
        <title>A Draft Genome Sequence for Ensete ventricosum, the Drought-Tolerant Tree Against Hunger.</title>
        <authorList>
            <person name="Harrison J."/>
            <person name="Moore K.A."/>
            <person name="Paszkiewicz K."/>
            <person name="Jones T."/>
            <person name="Grant M."/>
            <person name="Ambacheew D."/>
            <person name="Muzemil S."/>
            <person name="Studholme D.J."/>
        </authorList>
    </citation>
    <scope>NUCLEOTIDE SEQUENCE [LARGE SCALE GENOMIC DNA]</scope>
</reference>
<evidence type="ECO:0000313" key="2">
    <source>
        <dbReference type="Proteomes" id="UP000287651"/>
    </source>
</evidence>
<dbReference type="PANTHER" id="PTHR47434">
    <property type="entry name" value="PROTEIN PTST HOMOLOG 3, CHLOROPLASTIC"/>
    <property type="match status" value="1"/>
</dbReference>
<sequence length="180" mass="19195">MTSPPPLASASSVLPPLLTPRFVAPFHAKIGSLGVLHPSRTRICGWRSGRRKGIVVKAREEEDAFAMGLRSVDVEAEIYEFMRRSAKPMDFPTRDELVAAGRADLAETVAARGGWLTFGWDIDDGGQEVNGGSESISGVAQEDGRVYQERVLNGSLVTNPATALGCEDHSAAPSSSGRSL</sequence>
<dbReference type="Proteomes" id="UP000287651">
    <property type="component" value="Unassembled WGS sequence"/>
</dbReference>
<dbReference type="EMBL" id="AMZH03000115">
    <property type="protein sequence ID" value="RRT85445.1"/>
    <property type="molecule type" value="Genomic_DNA"/>
</dbReference>
<dbReference type="PANTHER" id="PTHR47434:SF1">
    <property type="entry name" value="PROTEIN PTST HOMOLOG 2, CHLOROPLASTIC"/>
    <property type="match status" value="1"/>
</dbReference>
<gene>
    <name evidence="1" type="ORF">B296_00007915</name>
</gene>
<dbReference type="AlphaFoldDB" id="A0A427BAB6"/>
<proteinExistence type="predicted"/>
<accession>A0A427BAB6</accession>
<name>A0A427BAB6_ENSVE</name>
<comment type="caution">
    <text evidence="1">The sequence shown here is derived from an EMBL/GenBank/DDBJ whole genome shotgun (WGS) entry which is preliminary data.</text>
</comment>
<evidence type="ECO:0000313" key="1">
    <source>
        <dbReference type="EMBL" id="RRT85445.1"/>
    </source>
</evidence>